<dbReference type="Proteomes" id="UP000266389">
    <property type="component" value="Unassembled WGS sequence"/>
</dbReference>
<evidence type="ECO:0000256" key="2">
    <source>
        <dbReference type="ARBA" id="ARBA00022723"/>
    </source>
</evidence>
<evidence type="ECO:0000259" key="8">
    <source>
        <dbReference type="PROSITE" id="PS51296"/>
    </source>
</evidence>
<reference evidence="9 10" key="1">
    <citation type="journal article" date="2011" name="ISME J.">
        <title>Community ecology of hot spring cyanobacterial mats: predominant populations and their functional potential.</title>
        <authorList>
            <person name="Klatt C.G."/>
            <person name="Wood J.M."/>
            <person name="Rusch D.B."/>
            <person name="Bateson M.M."/>
            <person name="Hamamura N."/>
            <person name="Heidelberg J.F."/>
            <person name="Grossman A.R."/>
            <person name="Bhaya D."/>
            <person name="Cohan F.M."/>
            <person name="Kuhl M."/>
            <person name="Bryant D.A."/>
            <person name="Ward D.M."/>
        </authorList>
    </citation>
    <scope>NUCLEOTIDE SEQUENCE [LARGE SCALE GENOMIC DNA]</scope>
    <source>
        <strain evidence="9">OS</strain>
    </source>
</reference>
<dbReference type="CDD" id="cd03467">
    <property type="entry name" value="Rieske"/>
    <property type="match status" value="1"/>
</dbReference>
<dbReference type="AlphaFoldDB" id="A0A395M3G5"/>
<evidence type="ECO:0000256" key="6">
    <source>
        <dbReference type="ARBA" id="ARBA00034078"/>
    </source>
</evidence>
<comment type="caution">
    <text evidence="9">The sequence shown here is derived from an EMBL/GenBank/DDBJ whole genome shotgun (WGS) entry which is preliminary data.</text>
</comment>
<dbReference type="Gene3D" id="2.102.10.10">
    <property type="entry name" value="Rieske [2Fe-2S] iron-sulphur domain"/>
    <property type="match status" value="1"/>
</dbReference>
<dbReference type="PROSITE" id="PS51296">
    <property type="entry name" value="RIESKE"/>
    <property type="match status" value="1"/>
</dbReference>
<dbReference type="InterPro" id="IPR036922">
    <property type="entry name" value="Rieske_2Fe-2S_sf"/>
</dbReference>
<keyword evidence="7" id="KW-0812">Transmembrane</keyword>
<dbReference type="EMBL" id="PHFL01000039">
    <property type="protein sequence ID" value="RFM24464.1"/>
    <property type="molecule type" value="Genomic_DNA"/>
</dbReference>
<dbReference type="Pfam" id="PF00355">
    <property type="entry name" value="Rieske"/>
    <property type="match status" value="1"/>
</dbReference>
<gene>
    <name evidence="9" type="ORF">D0433_05620</name>
</gene>
<dbReference type="InterPro" id="IPR017941">
    <property type="entry name" value="Rieske_2Fe-2S"/>
</dbReference>
<dbReference type="InterPro" id="IPR014349">
    <property type="entry name" value="Rieske_Fe-S_prot"/>
</dbReference>
<evidence type="ECO:0000256" key="4">
    <source>
        <dbReference type="ARBA" id="ARBA00023014"/>
    </source>
</evidence>
<keyword evidence="1" id="KW-0001">2Fe-2S</keyword>
<dbReference type="GO" id="GO:0051537">
    <property type="term" value="F:2 iron, 2 sulfur cluster binding"/>
    <property type="evidence" value="ECO:0007669"/>
    <property type="project" value="UniProtKB-KW"/>
</dbReference>
<evidence type="ECO:0000256" key="1">
    <source>
        <dbReference type="ARBA" id="ARBA00022714"/>
    </source>
</evidence>
<keyword evidence="7" id="KW-0472">Membrane</keyword>
<keyword evidence="4" id="KW-0411">Iron-sulfur</keyword>
<feature type="domain" description="Rieske" evidence="8">
    <location>
        <begin position="68"/>
        <end position="163"/>
    </location>
</feature>
<evidence type="ECO:0000256" key="5">
    <source>
        <dbReference type="ARBA" id="ARBA00023157"/>
    </source>
</evidence>
<proteinExistence type="predicted"/>
<feature type="transmembrane region" description="Helical" evidence="7">
    <location>
        <begin position="31"/>
        <end position="49"/>
    </location>
</feature>
<protein>
    <submittedName>
        <fullName evidence="9">Rieske (2Fe-2S) protein</fullName>
    </submittedName>
</protein>
<dbReference type="PRINTS" id="PR00162">
    <property type="entry name" value="RIESKE"/>
</dbReference>
<evidence type="ECO:0000256" key="3">
    <source>
        <dbReference type="ARBA" id="ARBA00023004"/>
    </source>
</evidence>
<organism evidence="9 10">
    <name type="scientific">Candidatus Thermochlorobacter aerophilus</name>
    <dbReference type="NCBI Taxonomy" id="1868324"/>
    <lineage>
        <taxon>Bacteria</taxon>
        <taxon>Pseudomonadati</taxon>
        <taxon>Chlorobiota</taxon>
        <taxon>Chlorobiia</taxon>
        <taxon>Chlorobiales</taxon>
        <taxon>Candidatus Thermochlorobacteriaceae</taxon>
        <taxon>Candidatus Thermochlorobacter</taxon>
    </lineage>
</organism>
<evidence type="ECO:0000313" key="10">
    <source>
        <dbReference type="Proteomes" id="UP000266389"/>
    </source>
</evidence>
<dbReference type="GO" id="GO:0016020">
    <property type="term" value="C:membrane"/>
    <property type="evidence" value="ECO:0007669"/>
    <property type="project" value="InterPro"/>
</dbReference>
<keyword evidence="7" id="KW-1133">Transmembrane helix</keyword>
<dbReference type="GO" id="GO:0046872">
    <property type="term" value="F:metal ion binding"/>
    <property type="evidence" value="ECO:0007669"/>
    <property type="project" value="UniProtKB-KW"/>
</dbReference>
<evidence type="ECO:0000256" key="7">
    <source>
        <dbReference type="SAM" id="Phobius"/>
    </source>
</evidence>
<sequence length="166" mass="17924">MSNAAEQPISNSLGATSSQEESLSRRAFTKVLFTGIGLCYAGAIGYPIYKYLASPIQKSMEAAKVSEVRLPEAQKLAPGSALLFKFGTKPGILIHHQDETWTAMEAVCTHMACTVQYQPESNRLFCACHDGVYDVKTGQAVSGPPPKPLKTFKVTVENDAVIISKV</sequence>
<dbReference type="PANTHER" id="PTHR10134">
    <property type="entry name" value="CYTOCHROME B-C1 COMPLEX SUBUNIT RIESKE, MITOCHONDRIAL"/>
    <property type="match status" value="1"/>
</dbReference>
<evidence type="ECO:0000313" key="9">
    <source>
        <dbReference type="EMBL" id="RFM24464.1"/>
    </source>
</evidence>
<keyword evidence="5" id="KW-1015">Disulfide bond</keyword>
<name>A0A395M3G5_9BACT</name>
<dbReference type="InterPro" id="IPR005805">
    <property type="entry name" value="Rieske_Fe-S_prot_C"/>
</dbReference>
<accession>A0A395M3G5</accession>
<comment type="cofactor">
    <cofactor evidence="6">
        <name>[2Fe-2S] cluster</name>
        <dbReference type="ChEBI" id="CHEBI:190135"/>
    </cofactor>
</comment>
<dbReference type="SUPFAM" id="SSF50022">
    <property type="entry name" value="ISP domain"/>
    <property type="match status" value="1"/>
</dbReference>
<keyword evidence="3" id="KW-0408">Iron</keyword>
<keyword evidence="2" id="KW-0479">Metal-binding</keyword>